<evidence type="ECO:0000313" key="1">
    <source>
        <dbReference type="EMBL" id="MBC6498435.1"/>
    </source>
</evidence>
<gene>
    <name evidence="1" type="ORF">H7R52_05745</name>
</gene>
<dbReference type="EMBL" id="JACSZT010000004">
    <property type="protein sequence ID" value="MBC6498435.1"/>
    <property type="molecule type" value="Genomic_DNA"/>
</dbReference>
<sequence length="54" mass="6193">MAFKIAVFGVCDNEVPYFHDLNKYNYDLTLVTENLSLANVDKVDGHDAPWINYV</sequence>
<dbReference type="Proteomes" id="UP000650485">
    <property type="component" value="Unassembled WGS sequence"/>
</dbReference>
<name>A0A923NEU7_WEICO</name>
<dbReference type="AlphaFoldDB" id="A0A923NEU7"/>
<organism evidence="1 2">
    <name type="scientific">Weissella confusa</name>
    <name type="common">Lactobacillus confusus</name>
    <dbReference type="NCBI Taxonomy" id="1583"/>
    <lineage>
        <taxon>Bacteria</taxon>
        <taxon>Bacillati</taxon>
        <taxon>Bacillota</taxon>
        <taxon>Bacilli</taxon>
        <taxon>Lactobacillales</taxon>
        <taxon>Lactobacillaceae</taxon>
        <taxon>Weissella</taxon>
    </lineage>
</organism>
<accession>A0A923NEU7</accession>
<comment type="caution">
    <text evidence="1">The sequence shown here is derived from an EMBL/GenBank/DDBJ whole genome shotgun (WGS) entry which is preliminary data.</text>
</comment>
<protein>
    <submittedName>
        <fullName evidence="1">Uncharacterized protein</fullName>
    </submittedName>
</protein>
<evidence type="ECO:0000313" key="2">
    <source>
        <dbReference type="Proteomes" id="UP000650485"/>
    </source>
</evidence>
<reference evidence="1" key="1">
    <citation type="submission" date="2020-08" db="EMBL/GenBank/DDBJ databases">
        <title>Complete genome sequence of Weissella confusa strain FS54 provides insights into metabolic potential.</title>
        <authorList>
            <person name="Fhoula I."/>
            <person name="Najjari A."/>
            <person name="Lekired A."/>
            <person name="Bessrour-Aouam N."/>
            <person name="Jaballah S."/>
            <person name="Klibi N."/>
            <person name="Ouzari H.-I."/>
        </authorList>
    </citation>
    <scope>NUCLEOTIDE SEQUENCE</scope>
    <source>
        <strain evidence="1">FS54</strain>
    </source>
</reference>
<proteinExistence type="predicted"/>